<sequence>MSNRAAGAGEGGRRETLAKVSLSSASAAAAEFSTFPIDALKIRLQLHRSPGGGGGGVLRVAGELVRDGGLYRGLSPAILRHIFYTPLRIVGYEHLRSYLASGGREVGLLEKAIAGGVSGVAAAGAGQPC</sequence>
<dbReference type="EnsemblPlants" id="AVESA.00010b.r2.2CG0303370.1">
    <property type="protein sequence ID" value="AVESA.00010b.r2.2CG0303370.1.CDS"/>
    <property type="gene ID" value="AVESA.00010b.r2.2CG0303370"/>
</dbReference>
<dbReference type="Proteomes" id="UP001732700">
    <property type="component" value="Chromosome 2C"/>
</dbReference>
<organism evidence="1 2">
    <name type="scientific">Avena sativa</name>
    <name type="common">Oat</name>
    <dbReference type="NCBI Taxonomy" id="4498"/>
    <lineage>
        <taxon>Eukaryota</taxon>
        <taxon>Viridiplantae</taxon>
        <taxon>Streptophyta</taxon>
        <taxon>Embryophyta</taxon>
        <taxon>Tracheophyta</taxon>
        <taxon>Spermatophyta</taxon>
        <taxon>Magnoliopsida</taxon>
        <taxon>Liliopsida</taxon>
        <taxon>Poales</taxon>
        <taxon>Poaceae</taxon>
        <taxon>BOP clade</taxon>
        <taxon>Pooideae</taxon>
        <taxon>Poodae</taxon>
        <taxon>Poeae</taxon>
        <taxon>Poeae Chloroplast Group 1 (Aveneae type)</taxon>
        <taxon>Aveninae</taxon>
        <taxon>Avena</taxon>
    </lineage>
</organism>
<proteinExistence type="predicted"/>
<accession>A0ACD5UQ54</accession>
<evidence type="ECO:0000313" key="1">
    <source>
        <dbReference type="EnsemblPlants" id="AVESA.00010b.r2.2CG0303370.1.CDS"/>
    </source>
</evidence>
<keyword evidence="2" id="KW-1185">Reference proteome</keyword>
<evidence type="ECO:0000313" key="2">
    <source>
        <dbReference type="Proteomes" id="UP001732700"/>
    </source>
</evidence>
<reference evidence="1" key="1">
    <citation type="submission" date="2021-05" db="EMBL/GenBank/DDBJ databases">
        <authorList>
            <person name="Scholz U."/>
            <person name="Mascher M."/>
            <person name="Fiebig A."/>
        </authorList>
    </citation>
    <scope>NUCLEOTIDE SEQUENCE [LARGE SCALE GENOMIC DNA]</scope>
</reference>
<name>A0ACD5UQ54_AVESA</name>
<reference evidence="1" key="2">
    <citation type="submission" date="2025-09" db="UniProtKB">
        <authorList>
            <consortium name="EnsemblPlants"/>
        </authorList>
    </citation>
    <scope>IDENTIFICATION</scope>
</reference>
<protein>
    <submittedName>
        <fullName evidence="1">Uncharacterized protein</fullName>
    </submittedName>
</protein>